<evidence type="ECO:0000259" key="4">
    <source>
        <dbReference type="PROSITE" id="PS50977"/>
    </source>
</evidence>
<dbReference type="GO" id="GO:0003677">
    <property type="term" value="F:DNA binding"/>
    <property type="evidence" value="ECO:0007669"/>
    <property type="project" value="UniProtKB-UniRule"/>
</dbReference>
<feature type="compositionally biased region" description="Basic and acidic residues" evidence="3">
    <location>
        <begin position="11"/>
        <end position="21"/>
    </location>
</feature>
<evidence type="ECO:0000313" key="5">
    <source>
        <dbReference type="EMBL" id="MTE14343.1"/>
    </source>
</evidence>
<feature type="DNA-binding region" description="H-T-H motif" evidence="2">
    <location>
        <begin position="43"/>
        <end position="62"/>
    </location>
</feature>
<dbReference type="PROSITE" id="PS50977">
    <property type="entry name" value="HTH_TETR_2"/>
    <property type="match status" value="1"/>
</dbReference>
<name>A0A6I3KU57_9NOCA</name>
<proteinExistence type="predicted"/>
<dbReference type="InterPro" id="IPR001647">
    <property type="entry name" value="HTH_TetR"/>
</dbReference>
<keyword evidence="6" id="KW-1185">Reference proteome</keyword>
<dbReference type="Gene3D" id="1.10.357.10">
    <property type="entry name" value="Tetracycline Repressor, domain 2"/>
    <property type="match status" value="1"/>
</dbReference>
<dbReference type="PRINTS" id="PR00455">
    <property type="entry name" value="HTHTETR"/>
</dbReference>
<feature type="region of interest" description="Disordered" evidence="3">
    <location>
        <begin position="1"/>
        <end position="21"/>
    </location>
</feature>
<evidence type="ECO:0000256" key="1">
    <source>
        <dbReference type="ARBA" id="ARBA00023125"/>
    </source>
</evidence>
<evidence type="ECO:0000256" key="2">
    <source>
        <dbReference type="PROSITE-ProRule" id="PRU00335"/>
    </source>
</evidence>
<reference evidence="5 6" key="1">
    <citation type="submission" date="2019-11" db="EMBL/GenBank/DDBJ databases">
        <title>Nocardia sp. nov. CT2-14 isolated from soil.</title>
        <authorList>
            <person name="Kanchanasin P."/>
            <person name="Tanasupawat S."/>
            <person name="Yuki M."/>
            <person name="Kudo T."/>
        </authorList>
    </citation>
    <scope>NUCLEOTIDE SEQUENCE [LARGE SCALE GENOMIC DNA]</scope>
    <source>
        <strain evidence="5 6">CT2-14</strain>
    </source>
</reference>
<organism evidence="5 6">
    <name type="scientific">Nocardia aurantiaca</name>
    <dbReference type="NCBI Taxonomy" id="2675850"/>
    <lineage>
        <taxon>Bacteria</taxon>
        <taxon>Bacillati</taxon>
        <taxon>Actinomycetota</taxon>
        <taxon>Actinomycetes</taxon>
        <taxon>Mycobacteriales</taxon>
        <taxon>Nocardiaceae</taxon>
        <taxon>Nocardia</taxon>
    </lineage>
</organism>
<dbReference type="SUPFAM" id="SSF46689">
    <property type="entry name" value="Homeodomain-like"/>
    <property type="match status" value="1"/>
</dbReference>
<accession>A0A6I3KU57</accession>
<sequence length="172" mass="18715">MSDLLSSAGRTPEHHDPREAGTLDRILDSARILVAHRGFERLTVRDAAAAAGVTASSAYVYFGSNAQLISEMLWRGLIALPTTRSAARRRKSKSRADLRTEALQILGLRSRTAREVQHRIHAALGPDADNAAVHQLEALYTAALFDAGTGYAADSFDARSPEQVVLRILGRR</sequence>
<dbReference type="EMBL" id="WMBB01000007">
    <property type="protein sequence ID" value="MTE14343.1"/>
    <property type="molecule type" value="Genomic_DNA"/>
</dbReference>
<dbReference type="Proteomes" id="UP000432464">
    <property type="component" value="Unassembled WGS sequence"/>
</dbReference>
<dbReference type="AlphaFoldDB" id="A0A6I3KU57"/>
<gene>
    <name evidence="5" type="ORF">GLP40_16435</name>
</gene>
<protein>
    <submittedName>
        <fullName evidence="5">TetR family transcriptional regulator</fullName>
    </submittedName>
</protein>
<keyword evidence="1 2" id="KW-0238">DNA-binding</keyword>
<dbReference type="Pfam" id="PF00440">
    <property type="entry name" value="TetR_N"/>
    <property type="match status" value="1"/>
</dbReference>
<evidence type="ECO:0000313" key="6">
    <source>
        <dbReference type="Proteomes" id="UP000432464"/>
    </source>
</evidence>
<comment type="caution">
    <text evidence="5">The sequence shown here is derived from an EMBL/GenBank/DDBJ whole genome shotgun (WGS) entry which is preliminary data.</text>
</comment>
<dbReference type="InterPro" id="IPR009057">
    <property type="entry name" value="Homeodomain-like_sf"/>
</dbReference>
<evidence type="ECO:0000256" key="3">
    <source>
        <dbReference type="SAM" id="MobiDB-lite"/>
    </source>
</evidence>
<feature type="domain" description="HTH tetR-type" evidence="4">
    <location>
        <begin position="20"/>
        <end position="80"/>
    </location>
</feature>
<dbReference type="RefSeq" id="WP_154788800.1">
    <property type="nucleotide sequence ID" value="NZ_WMBB01000007.1"/>
</dbReference>